<evidence type="ECO:0000313" key="1">
    <source>
        <dbReference type="EMBL" id="WPA97308.1"/>
    </source>
</evidence>
<sequence>MLAEDGVSEGLLLGLFDAIDRSSAARSGLRDIPNFSRKDIVDDDLIDDAVLRLENEFRENSDALRLLRSPFTAVVVSMCSHVSFTNGSAYLNW</sequence>
<dbReference type="GeneID" id="90643767"/>
<protein>
    <submittedName>
        <fullName evidence="1">Uncharacterized protein</fullName>
    </submittedName>
</protein>
<gene>
    <name evidence="1" type="ORF">RHO25_001917</name>
</gene>
<keyword evidence="2" id="KW-1185">Reference proteome</keyword>
<reference evidence="1 2" key="1">
    <citation type="submission" date="2023-09" db="EMBL/GenBank/DDBJ databases">
        <title>Complete-Gapless Cercospora beticola genome.</title>
        <authorList>
            <person name="Wyatt N.A."/>
            <person name="Spanner R.E."/>
            <person name="Bolton M.D."/>
        </authorList>
    </citation>
    <scope>NUCLEOTIDE SEQUENCE [LARGE SCALE GENOMIC DNA]</scope>
    <source>
        <strain evidence="1">Cb09-40</strain>
    </source>
</reference>
<dbReference type="RefSeq" id="XP_065458222.1">
    <property type="nucleotide sequence ID" value="XM_065602150.1"/>
</dbReference>
<proteinExistence type="predicted"/>
<organism evidence="1 2">
    <name type="scientific">Cercospora beticola</name>
    <name type="common">Sugarbeet leaf spot fungus</name>
    <dbReference type="NCBI Taxonomy" id="122368"/>
    <lineage>
        <taxon>Eukaryota</taxon>
        <taxon>Fungi</taxon>
        <taxon>Dikarya</taxon>
        <taxon>Ascomycota</taxon>
        <taxon>Pezizomycotina</taxon>
        <taxon>Dothideomycetes</taxon>
        <taxon>Dothideomycetidae</taxon>
        <taxon>Mycosphaerellales</taxon>
        <taxon>Mycosphaerellaceae</taxon>
        <taxon>Cercospora</taxon>
    </lineage>
</organism>
<evidence type="ECO:0000313" key="2">
    <source>
        <dbReference type="Proteomes" id="UP001302367"/>
    </source>
</evidence>
<accession>A0ABZ0NCP7</accession>
<dbReference type="Proteomes" id="UP001302367">
    <property type="component" value="Chromosome 1"/>
</dbReference>
<name>A0ABZ0NCP7_CERBT</name>
<dbReference type="EMBL" id="CP134184">
    <property type="protein sequence ID" value="WPA97308.1"/>
    <property type="molecule type" value="Genomic_DNA"/>
</dbReference>